<dbReference type="SUPFAM" id="SSF55469">
    <property type="entry name" value="FMN-dependent nitroreductase-like"/>
    <property type="match status" value="1"/>
</dbReference>
<evidence type="ECO:0000313" key="2">
    <source>
        <dbReference type="EMBL" id="OYR10707.1"/>
    </source>
</evidence>
<protein>
    <submittedName>
        <fullName evidence="2">5,6-dimethylbenzimidazole synthase</fullName>
    </submittedName>
</protein>
<dbReference type="Gene3D" id="3.40.109.10">
    <property type="entry name" value="NADH Oxidase"/>
    <property type="match status" value="1"/>
</dbReference>
<dbReference type="GO" id="GO:0016491">
    <property type="term" value="F:oxidoreductase activity"/>
    <property type="evidence" value="ECO:0007669"/>
    <property type="project" value="InterPro"/>
</dbReference>
<dbReference type="PANTHER" id="PTHR23026">
    <property type="entry name" value="NADPH NITROREDUCTASE"/>
    <property type="match status" value="1"/>
</dbReference>
<dbReference type="InterPro" id="IPR029479">
    <property type="entry name" value="Nitroreductase"/>
</dbReference>
<dbReference type="InterPro" id="IPR012825">
    <property type="entry name" value="BluB"/>
</dbReference>
<evidence type="ECO:0000259" key="1">
    <source>
        <dbReference type="Pfam" id="PF00881"/>
    </source>
</evidence>
<dbReference type="Proteomes" id="UP000216478">
    <property type="component" value="Unassembled WGS sequence"/>
</dbReference>
<dbReference type="CDD" id="cd02145">
    <property type="entry name" value="BluB"/>
    <property type="match status" value="1"/>
</dbReference>
<dbReference type="InterPro" id="IPR000415">
    <property type="entry name" value="Nitroreductase-like"/>
</dbReference>
<dbReference type="OrthoDB" id="9773807at2"/>
<dbReference type="Pfam" id="PF00881">
    <property type="entry name" value="Nitroreductase"/>
    <property type="match status" value="1"/>
</dbReference>
<dbReference type="EMBL" id="NNRL01000163">
    <property type="protein sequence ID" value="OYR10707.1"/>
    <property type="molecule type" value="Genomic_DNA"/>
</dbReference>
<accession>A0A256F766</accession>
<dbReference type="AlphaFoldDB" id="A0A256F766"/>
<keyword evidence="3" id="KW-1185">Reference proteome</keyword>
<proteinExistence type="predicted"/>
<dbReference type="PANTHER" id="PTHR23026:SF123">
    <property type="entry name" value="NAD(P)H NITROREDUCTASE RV3131-RELATED"/>
    <property type="match status" value="1"/>
</dbReference>
<name>A0A256F766_9HYPH</name>
<feature type="domain" description="Nitroreductase" evidence="1">
    <location>
        <begin position="15"/>
        <end position="181"/>
    </location>
</feature>
<dbReference type="RefSeq" id="WP_094541385.1">
    <property type="nucleotide sequence ID" value="NZ_JBHEER010000001.1"/>
</dbReference>
<gene>
    <name evidence="2" type="primary">bluB</name>
    <name evidence="2" type="ORF">CEV33_2170</name>
</gene>
<dbReference type="InterPro" id="IPR050627">
    <property type="entry name" value="Nitroreductase/BluB"/>
</dbReference>
<comment type="caution">
    <text evidence="2">The sequence shown here is derived from an EMBL/GenBank/DDBJ whole genome shotgun (WGS) entry which is preliminary data.</text>
</comment>
<evidence type="ECO:0000313" key="3">
    <source>
        <dbReference type="Proteomes" id="UP000216478"/>
    </source>
</evidence>
<reference evidence="2 3" key="1">
    <citation type="submission" date="2017-07" db="EMBL/GenBank/DDBJ databases">
        <title>Phylogenetic study on the rhizospheric bacterium Ochrobactrum sp. A44.</title>
        <authorList>
            <person name="Krzyzanowska D.M."/>
            <person name="Ossowicki A."/>
            <person name="Rajewska M."/>
            <person name="Maciag T."/>
            <person name="Kaczynski Z."/>
            <person name="Czerwicka M."/>
            <person name="Jafra S."/>
        </authorList>
    </citation>
    <scope>NUCLEOTIDE SEQUENCE [LARGE SCALE GENOMIC DNA]</scope>
    <source>
        <strain evidence="2 3">OgA9a</strain>
    </source>
</reference>
<dbReference type="NCBIfam" id="TIGR02476">
    <property type="entry name" value="BluB"/>
    <property type="match status" value="1"/>
</dbReference>
<sequence>MKFSPADQDVLFRILRWRRDVRHFLSDPVSDEILEKLQQAMAYAPSVGNSRPWRIFAVQSAKMREAVHHLFEKSNRDAANIYDPARAREYEKLKLEAIRTAPVQLAIFTETDPAEGHGLGRQTMATTLEQSTAMAVQNLNLVARSLGLGVGMVSILDPHAMKHLFSTPEHWNFSFYLCIGWPCFASDTPLLHENGWQENTPLHWSTS</sequence>
<organism evidence="2 3">
    <name type="scientific">Brucella grignonensis</name>
    <dbReference type="NCBI Taxonomy" id="94627"/>
    <lineage>
        <taxon>Bacteria</taxon>
        <taxon>Pseudomonadati</taxon>
        <taxon>Pseudomonadota</taxon>
        <taxon>Alphaproteobacteria</taxon>
        <taxon>Hyphomicrobiales</taxon>
        <taxon>Brucellaceae</taxon>
        <taxon>Brucella/Ochrobactrum group</taxon>
        <taxon>Brucella</taxon>
    </lineage>
</organism>